<name>A0A1M6MNB6_9BRAD</name>
<evidence type="ECO:0000313" key="2">
    <source>
        <dbReference type="EMBL" id="SHJ84947.1"/>
    </source>
</evidence>
<accession>A0A1M6MNB6</accession>
<evidence type="ECO:0000256" key="1">
    <source>
        <dbReference type="SAM" id="SignalP"/>
    </source>
</evidence>
<dbReference type="AlphaFoldDB" id="A0A1M6MNB6"/>
<keyword evidence="1" id="KW-0732">Signal</keyword>
<feature type="chain" id="PRO_5012477742" evidence="1">
    <location>
        <begin position="22"/>
        <end position="103"/>
    </location>
</feature>
<feature type="signal peptide" evidence="1">
    <location>
        <begin position="1"/>
        <end position="21"/>
    </location>
</feature>
<proteinExistence type="predicted"/>
<dbReference type="EMBL" id="LT670844">
    <property type="protein sequence ID" value="SHJ84947.1"/>
    <property type="molecule type" value="Genomic_DNA"/>
</dbReference>
<gene>
    <name evidence="2" type="ORF">SAMN05444159_1679</name>
</gene>
<dbReference type="Proteomes" id="UP000189935">
    <property type="component" value="Chromosome I"/>
</dbReference>
<organism evidence="2 3">
    <name type="scientific">Bradyrhizobium lablabi</name>
    <dbReference type="NCBI Taxonomy" id="722472"/>
    <lineage>
        <taxon>Bacteria</taxon>
        <taxon>Pseudomonadati</taxon>
        <taxon>Pseudomonadota</taxon>
        <taxon>Alphaproteobacteria</taxon>
        <taxon>Hyphomicrobiales</taxon>
        <taxon>Nitrobacteraceae</taxon>
        <taxon>Bradyrhizobium</taxon>
    </lineage>
</organism>
<protein>
    <submittedName>
        <fullName evidence="2">Uncharacterized protein</fullName>
    </submittedName>
</protein>
<evidence type="ECO:0000313" key="3">
    <source>
        <dbReference type="Proteomes" id="UP000189935"/>
    </source>
</evidence>
<reference evidence="2 3" key="1">
    <citation type="submission" date="2016-11" db="EMBL/GenBank/DDBJ databases">
        <authorList>
            <person name="Jaros S."/>
            <person name="Januszkiewicz K."/>
            <person name="Wedrychowicz H."/>
        </authorList>
    </citation>
    <scope>NUCLEOTIDE SEQUENCE [LARGE SCALE GENOMIC DNA]</scope>
    <source>
        <strain evidence="2 3">GAS499</strain>
    </source>
</reference>
<sequence>MRSLSVSLLVAAFLCTTPVSLRGPHGLTFNSADAAEMGITVRHHRSLIIRHSHYAAWRFRSHDIYYSPAEGLWCGGPYVGDGFNGGTYYGGPWMDLRCYDGVY</sequence>